<keyword evidence="2" id="KW-1185">Reference proteome</keyword>
<evidence type="ECO:0000313" key="2">
    <source>
        <dbReference type="Proteomes" id="UP001524586"/>
    </source>
</evidence>
<dbReference type="Gene3D" id="1.10.260.40">
    <property type="entry name" value="lambda repressor-like DNA-binding domains"/>
    <property type="match status" value="1"/>
</dbReference>
<gene>
    <name evidence="1" type="ORF">NP596_07485</name>
</gene>
<dbReference type="Proteomes" id="UP001524586">
    <property type="component" value="Unassembled WGS sequence"/>
</dbReference>
<name>A0ABT1U381_9GAMM</name>
<comment type="caution">
    <text evidence="1">The sequence shown here is derived from an EMBL/GenBank/DDBJ whole genome shotgun (WGS) entry which is preliminary data.</text>
</comment>
<organism evidence="1 2">
    <name type="scientific">Methylomonas rivi</name>
    <dbReference type="NCBI Taxonomy" id="2952226"/>
    <lineage>
        <taxon>Bacteria</taxon>
        <taxon>Pseudomonadati</taxon>
        <taxon>Pseudomonadota</taxon>
        <taxon>Gammaproteobacteria</taxon>
        <taxon>Methylococcales</taxon>
        <taxon>Methylococcaceae</taxon>
        <taxon>Methylomonas</taxon>
    </lineage>
</organism>
<dbReference type="RefSeq" id="WP_256614677.1">
    <property type="nucleotide sequence ID" value="NZ_JANIBK010000027.1"/>
</dbReference>
<dbReference type="InterPro" id="IPR010982">
    <property type="entry name" value="Lambda_DNA-bd_dom_sf"/>
</dbReference>
<evidence type="ECO:0000313" key="1">
    <source>
        <dbReference type="EMBL" id="MCQ8128297.1"/>
    </source>
</evidence>
<sequence length="133" mass="15386">MKYASKVNFSKYLEVLINQSPFKQNEIADKIGYVNPNIITLFKKGRTRVPIYKVPMLAKVFGVDPGFMLRRYLAEYETKLLDAIEPHLGVVITENERVMLGELRRLTNNNDPKMSLVKSEKTGCLIVEFKFDR</sequence>
<protein>
    <recommendedName>
        <fullName evidence="3">HTH cro/C1-type domain-containing protein</fullName>
    </recommendedName>
</protein>
<evidence type="ECO:0008006" key="3">
    <source>
        <dbReference type="Google" id="ProtNLM"/>
    </source>
</evidence>
<proteinExistence type="predicted"/>
<dbReference type="SUPFAM" id="SSF47413">
    <property type="entry name" value="lambda repressor-like DNA-binding domains"/>
    <property type="match status" value="1"/>
</dbReference>
<accession>A0ABT1U381</accession>
<dbReference type="EMBL" id="JANIBK010000027">
    <property type="protein sequence ID" value="MCQ8128297.1"/>
    <property type="molecule type" value="Genomic_DNA"/>
</dbReference>
<reference evidence="1 2" key="1">
    <citation type="submission" date="2022-07" db="EMBL/GenBank/DDBJ databases">
        <title>Methylomonas rivi sp. nov., Methylomonas rosea sp. nov., Methylomonas aureus sp. nov. and Methylomonas subterranea sp. nov., four novel methanotrophs isolated from a freshwater creek and the deep terrestrial subsurface.</title>
        <authorList>
            <person name="Abin C."/>
            <person name="Sankaranarayanan K."/>
            <person name="Garner C."/>
            <person name="Sindelar R."/>
            <person name="Kotary K."/>
            <person name="Garner R."/>
            <person name="Barclay S."/>
            <person name="Lawson P."/>
            <person name="Krumholz L."/>
        </authorList>
    </citation>
    <scope>NUCLEOTIDE SEQUENCE [LARGE SCALE GENOMIC DNA]</scope>
    <source>
        <strain evidence="1 2">WSC-6</strain>
    </source>
</reference>